<keyword evidence="1 5" id="KW-0728">SH3 domain</keyword>
<organism evidence="9 10">
    <name type="scientific">Gonapodya prolifera (strain JEL478)</name>
    <name type="common">Monoblepharis prolifera</name>
    <dbReference type="NCBI Taxonomy" id="1344416"/>
    <lineage>
        <taxon>Eukaryota</taxon>
        <taxon>Fungi</taxon>
        <taxon>Fungi incertae sedis</taxon>
        <taxon>Chytridiomycota</taxon>
        <taxon>Chytridiomycota incertae sedis</taxon>
        <taxon>Monoblepharidomycetes</taxon>
        <taxon>Monoblepharidales</taxon>
        <taxon>Gonapodyaceae</taxon>
        <taxon>Gonapodya</taxon>
    </lineage>
</organism>
<dbReference type="Gene3D" id="1.25.40.20">
    <property type="entry name" value="Ankyrin repeat-containing domain"/>
    <property type="match status" value="1"/>
</dbReference>
<evidence type="ECO:0000256" key="1">
    <source>
        <dbReference type="ARBA" id="ARBA00022443"/>
    </source>
</evidence>
<keyword evidence="2" id="KW-0677">Repeat</keyword>
<protein>
    <recommendedName>
        <fullName evidence="8">SH3 domain-containing protein</fullName>
    </recommendedName>
</protein>
<dbReference type="InterPro" id="IPR002110">
    <property type="entry name" value="Ankyrin_rpt"/>
</dbReference>
<feature type="domain" description="SH3" evidence="8">
    <location>
        <begin position="375"/>
        <end position="436"/>
    </location>
</feature>
<dbReference type="InterPro" id="IPR001452">
    <property type="entry name" value="SH3_domain"/>
</dbReference>
<dbReference type="SMART" id="SM00248">
    <property type="entry name" value="ANK"/>
    <property type="match status" value="3"/>
</dbReference>
<dbReference type="PANTHER" id="PTHR24198">
    <property type="entry name" value="ANKYRIN REPEAT AND PROTEIN KINASE DOMAIN-CONTAINING PROTEIN"/>
    <property type="match status" value="1"/>
</dbReference>
<keyword evidence="3 4" id="KW-0040">ANK repeat</keyword>
<sequence length="534" mass="58582">MMPEKNRLLIDAIEMGNTPLVKRLLAEGADPNARKKVTLVCDVRIGRRPLGKVKVKSSKLFGDVYEDRFENIVEQKTDTILGETALAVAIFSGRMDIIHILLDAGADPNMPVEWQNANTVPAWSPARWNDTRWVRTYTAESPLLLAVGRCIKVTDFDGESSAWAALAEKGKLRVNKMGGEVRLLNPEAWTQAYRECELFPRIDIVEALLRRGAKVTKDICEAARRAEDTRVLELLQPRALDLGLDTSPARGSIGVARRIQDVRSSPSMPPAPLPAHTAPPAEPTPGHGDMALSRLLVDQMRQNEELRKEIRNLHMLSAERAAHTAALEHRANQLQERNGDLERELGLTKRILAEQISRMHMQAAATPQDGSRPRDVKRLMQVVSGYVPKEQDEIQLDLGQTVFVNWEYEDGWGAGLNTTTGESGLFPMSCVATPSTTIGNLGVPVVIGDRSVSNNGGLTPPPPYIPPLSSPSQQTFIPTNDLFAAVMAMQAAAEAKGTQGTERMSPTRSHSGKEELARMGLLPMDVRGQGQGSE</sequence>
<evidence type="ECO:0000256" key="5">
    <source>
        <dbReference type="PROSITE-ProRule" id="PRU00192"/>
    </source>
</evidence>
<feature type="coiled-coil region" evidence="6">
    <location>
        <begin position="296"/>
        <end position="351"/>
    </location>
</feature>
<evidence type="ECO:0000259" key="8">
    <source>
        <dbReference type="PROSITE" id="PS50002"/>
    </source>
</evidence>
<dbReference type="InterPro" id="IPR036770">
    <property type="entry name" value="Ankyrin_rpt-contain_sf"/>
</dbReference>
<evidence type="ECO:0000256" key="2">
    <source>
        <dbReference type="ARBA" id="ARBA00022737"/>
    </source>
</evidence>
<evidence type="ECO:0000313" key="9">
    <source>
        <dbReference type="EMBL" id="KXS10953.1"/>
    </source>
</evidence>
<evidence type="ECO:0000313" key="10">
    <source>
        <dbReference type="Proteomes" id="UP000070544"/>
    </source>
</evidence>
<keyword evidence="10" id="KW-1185">Reference proteome</keyword>
<accession>A0A139A3J9</accession>
<dbReference type="EMBL" id="KQ965811">
    <property type="protein sequence ID" value="KXS10953.1"/>
    <property type="molecule type" value="Genomic_DNA"/>
</dbReference>
<feature type="compositionally biased region" description="Polar residues" evidence="7">
    <location>
        <begin position="498"/>
        <end position="509"/>
    </location>
</feature>
<proteinExistence type="predicted"/>
<dbReference type="InterPro" id="IPR036028">
    <property type="entry name" value="SH3-like_dom_sf"/>
</dbReference>
<dbReference type="Pfam" id="PF00023">
    <property type="entry name" value="Ank"/>
    <property type="match status" value="2"/>
</dbReference>
<feature type="repeat" description="ANK" evidence="4">
    <location>
        <begin position="4"/>
        <end position="36"/>
    </location>
</feature>
<feature type="region of interest" description="Disordered" evidence="7">
    <location>
        <begin position="260"/>
        <end position="289"/>
    </location>
</feature>
<evidence type="ECO:0000256" key="3">
    <source>
        <dbReference type="ARBA" id="ARBA00023043"/>
    </source>
</evidence>
<dbReference type="AlphaFoldDB" id="A0A139A3J9"/>
<dbReference type="PROSITE" id="PS50088">
    <property type="entry name" value="ANK_REPEAT"/>
    <property type="match status" value="2"/>
</dbReference>
<feature type="repeat" description="ANK" evidence="4">
    <location>
        <begin position="81"/>
        <end position="113"/>
    </location>
</feature>
<evidence type="ECO:0000256" key="7">
    <source>
        <dbReference type="SAM" id="MobiDB-lite"/>
    </source>
</evidence>
<keyword evidence="6" id="KW-0175">Coiled coil</keyword>
<dbReference type="PROSITE" id="PS50002">
    <property type="entry name" value="SH3"/>
    <property type="match status" value="1"/>
</dbReference>
<name>A0A139A3J9_GONPJ</name>
<evidence type="ECO:0000256" key="4">
    <source>
        <dbReference type="PROSITE-ProRule" id="PRU00023"/>
    </source>
</evidence>
<dbReference type="PANTHER" id="PTHR24198:SF165">
    <property type="entry name" value="ANKYRIN REPEAT-CONTAINING PROTEIN-RELATED"/>
    <property type="match status" value="1"/>
</dbReference>
<dbReference type="OrthoDB" id="5340910at2759"/>
<dbReference type="SUPFAM" id="SSF48403">
    <property type="entry name" value="Ankyrin repeat"/>
    <property type="match status" value="1"/>
</dbReference>
<dbReference type="PROSITE" id="PS50297">
    <property type="entry name" value="ANK_REP_REGION"/>
    <property type="match status" value="1"/>
</dbReference>
<dbReference type="Proteomes" id="UP000070544">
    <property type="component" value="Unassembled WGS sequence"/>
</dbReference>
<evidence type="ECO:0000256" key="6">
    <source>
        <dbReference type="SAM" id="Coils"/>
    </source>
</evidence>
<feature type="region of interest" description="Disordered" evidence="7">
    <location>
        <begin position="495"/>
        <end position="534"/>
    </location>
</feature>
<dbReference type="SUPFAM" id="SSF50044">
    <property type="entry name" value="SH3-domain"/>
    <property type="match status" value="1"/>
</dbReference>
<gene>
    <name evidence="9" type="ORF">M427DRAFT_158650</name>
</gene>
<dbReference type="Pfam" id="PF14604">
    <property type="entry name" value="SH3_9"/>
    <property type="match status" value="1"/>
</dbReference>
<dbReference type="Gene3D" id="2.30.30.40">
    <property type="entry name" value="SH3 Domains"/>
    <property type="match status" value="1"/>
</dbReference>
<reference evidence="9 10" key="1">
    <citation type="journal article" date="2015" name="Genome Biol. Evol.">
        <title>Phylogenomic analyses indicate that early fungi evolved digesting cell walls of algal ancestors of land plants.</title>
        <authorList>
            <person name="Chang Y."/>
            <person name="Wang S."/>
            <person name="Sekimoto S."/>
            <person name="Aerts A.L."/>
            <person name="Choi C."/>
            <person name="Clum A."/>
            <person name="LaButti K.M."/>
            <person name="Lindquist E.A."/>
            <person name="Yee Ngan C."/>
            <person name="Ohm R.A."/>
            <person name="Salamov A.A."/>
            <person name="Grigoriev I.V."/>
            <person name="Spatafora J.W."/>
            <person name="Berbee M.L."/>
        </authorList>
    </citation>
    <scope>NUCLEOTIDE SEQUENCE [LARGE SCALE GENOMIC DNA]</scope>
    <source>
        <strain evidence="9 10">JEL478</strain>
    </source>
</reference>